<gene>
    <name evidence="1" type="ORF">RN001_011697</name>
</gene>
<comment type="caution">
    <text evidence="1">The sequence shown here is derived from an EMBL/GenBank/DDBJ whole genome shotgun (WGS) entry which is preliminary data.</text>
</comment>
<accession>A0AAN7NXN5</accession>
<dbReference type="AlphaFoldDB" id="A0AAN7NXN5"/>
<evidence type="ECO:0000313" key="1">
    <source>
        <dbReference type="EMBL" id="KAK4875275.1"/>
    </source>
</evidence>
<evidence type="ECO:0000313" key="2">
    <source>
        <dbReference type="Proteomes" id="UP001353858"/>
    </source>
</evidence>
<dbReference type="EMBL" id="JARPUR010000005">
    <property type="protein sequence ID" value="KAK4875275.1"/>
    <property type="molecule type" value="Genomic_DNA"/>
</dbReference>
<protein>
    <submittedName>
        <fullName evidence="1">Uncharacterized protein</fullName>
    </submittedName>
</protein>
<sequence>MSVVNFESIEVTLSDVSVKELSTDQRYMYEICSGISKGIISLLLSEKDPGKMSHSRWLTTANRILRLYVSTEFPLTNLKILTKYVIRLYAFA</sequence>
<keyword evidence="2" id="KW-1185">Reference proteome</keyword>
<dbReference type="PANTHER" id="PTHR46409">
    <property type="entry name" value="HTH PSQ-TYPE DOMAIN-CONTAINING PROTEIN"/>
    <property type="match status" value="1"/>
</dbReference>
<proteinExistence type="predicted"/>
<dbReference type="PANTHER" id="PTHR46409:SF1">
    <property type="entry name" value="HTH PSQ-TYPE DOMAIN-CONTAINING PROTEIN"/>
    <property type="match status" value="1"/>
</dbReference>
<name>A0AAN7NXN5_9COLE</name>
<dbReference type="Proteomes" id="UP001353858">
    <property type="component" value="Unassembled WGS sequence"/>
</dbReference>
<organism evidence="1 2">
    <name type="scientific">Aquatica leii</name>
    <dbReference type="NCBI Taxonomy" id="1421715"/>
    <lineage>
        <taxon>Eukaryota</taxon>
        <taxon>Metazoa</taxon>
        <taxon>Ecdysozoa</taxon>
        <taxon>Arthropoda</taxon>
        <taxon>Hexapoda</taxon>
        <taxon>Insecta</taxon>
        <taxon>Pterygota</taxon>
        <taxon>Neoptera</taxon>
        <taxon>Endopterygota</taxon>
        <taxon>Coleoptera</taxon>
        <taxon>Polyphaga</taxon>
        <taxon>Elateriformia</taxon>
        <taxon>Elateroidea</taxon>
        <taxon>Lampyridae</taxon>
        <taxon>Luciolinae</taxon>
        <taxon>Aquatica</taxon>
    </lineage>
</organism>
<reference evidence="2" key="1">
    <citation type="submission" date="2023-01" db="EMBL/GenBank/DDBJ databases">
        <title>Key to firefly adult light organ development and bioluminescence: homeobox transcription factors regulate luciferase expression and transportation to peroxisome.</title>
        <authorList>
            <person name="Fu X."/>
        </authorList>
    </citation>
    <scope>NUCLEOTIDE SEQUENCE [LARGE SCALE GENOMIC DNA]</scope>
</reference>